<dbReference type="Proteomes" id="UP000011602">
    <property type="component" value="Unassembled WGS sequence"/>
</dbReference>
<dbReference type="NCBIfam" id="TIGR02537">
    <property type="entry name" value="arch_flag_Nterm"/>
    <property type="match status" value="1"/>
</dbReference>
<dbReference type="PANTHER" id="PTHR38138">
    <property type="entry name" value="VNG6441H"/>
    <property type="match status" value="1"/>
</dbReference>
<dbReference type="Pfam" id="PF07790">
    <property type="entry name" value="Pilin_N"/>
    <property type="match status" value="1"/>
</dbReference>
<evidence type="ECO:0000313" key="3">
    <source>
        <dbReference type="EMBL" id="ELY57524.1"/>
    </source>
</evidence>
<accession>L9X6Y7</accession>
<dbReference type="InterPro" id="IPR013373">
    <property type="entry name" value="Flagellin/pilin_N_arc"/>
</dbReference>
<name>L9X6Y7_9EURY</name>
<protein>
    <recommendedName>
        <fullName evidence="2">Archaeal Type IV pilin N-terminal domain-containing protein</fullName>
    </recommendedName>
</protein>
<evidence type="ECO:0000313" key="4">
    <source>
        <dbReference type="Proteomes" id="UP000011602"/>
    </source>
</evidence>
<dbReference type="STRING" id="1227499.C493_08561"/>
<proteinExistence type="predicted"/>
<dbReference type="eggNOG" id="arCOG02416">
    <property type="taxonomic scope" value="Archaea"/>
</dbReference>
<gene>
    <name evidence="3" type="ORF">C493_08561</name>
</gene>
<keyword evidence="1" id="KW-0812">Transmembrane</keyword>
<dbReference type="InterPro" id="IPR012859">
    <property type="entry name" value="Pilin_N_archaeal"/>
</dbReference>
<dbReference type="PANTHER" id="PTHR38138:SF1">
    <property type="entry name" value="ARCHAEAL TYPE IV PILIN N-TERMINAL DOMAIN-CONTAINING PROTEIN"/>
    <property type="match status" value="1"/>
</dbReference>
<evidence type="ECO:0000259" key="2">
    <source>
        <dbReference type="Pfam" id="PF07790"/>
    </source>
</evidence>
<dbReference type="EMBL" id="AOHZ01000041">
    <property type="protein sequence ID" value="ELY57524.1"/>
    <property type="molecule type" value="Genomic_DNA"/>
</dbReference>
<keyword evidence="1" id="KW-0472">Membrane</keyword>
<feature type="domain" description="Archaeal Type IV pilin N-terminal" evidence="2">
    <location>
        <begin position="8"/>
        <end position="81"/>
    </location>
</feature>
<sequence>MVGDEDERAVSPVIGVILMVAITVILAAVIAAFVLDMGPEGPEPTAVVDVDEQNDTTVVELRGTTDADGILIKVDNGSGNEFESIIETTGGSEGIDHSGNESATVYAYSGGGDNIEGLDDVDEYTIAEEFDLD</sequence>
<organism evidence="3 4">
    <name type="scientific">Natronolimnohabitans innermongolicus JCM 12255</name>
    <dbReference type="NCBI Taxonomy" id="1227499"/>
    <lineage>
        <taxon>Archaea</taxon>
        <taxon>Methanobacteriati</taxon>
        <taxon>Methanobacteriota</taxon>
        <taxon>Stenosarchaea group</taxon>
        <taxon>Halobacteria</taxon>
        <taxon>Halobacteriales</taxon>
        <taxon>Natrialbaceae</taxon>
        <taxon>Natronolimnohabitans</taxon>
    </lineage>
</organism>
<evidence type="ECO:0000256" key="1">
    <source>
        <dbReference type="SAM" id="Phobius"/>
    </source>
</evidence>
<keyword evidence="4" id="KW-1185">Reference proteome</keyword>
<reference evidence="3 4" key="1">
    <citation type="journal article" date="2014" name="PLoS Genet.">
        <title>Phylogenetically driven sequencing of extremely halophilic archaea reveals strategies for static and dynamic osmo-response.</title>
        <authorList>
            <person name="Becker E.A."/>
            <person name="Seitzer P.M."/>
            <person name="Tritt A."/>
            <person name="Larsen D."/>
            <person name="Krusor M."/>
            <person name="Yao A.I."/>
            <person name="Wu D."/>
            <person name="Madern D."/>
            <person name="Eisen J.A."/>
            <person name="Darling A.E."/>
            <person name="Facciotti M.T."/>
        </authorList>
    </citation>
    <scope>NUCLEOTIDE SEQUENCE [LARGE SCALE GENOMIC DNA]</scope>
    <source>
        <strain evidence="3 4">JCM 12255</strain>
    </source>
</reference>
<dbReference type="AlphaFoldDB" id="L9X6Y7"/>
<comment type="caution">
    <text evidence="3">The sequence shown here is derived from an EMBL/GenBank/DDBJ whole genome shotgun (WGS) entry which is preliminary data.</text>
</comment>
<feature type="transmembrane region" description="Helical" evidence="1">
    <location>
        <begin position="12"/>
        <end position="35"/>
    </location>
</feature>
<keyword evidence="1" id="KW-1133">Transmembrane helix</keyword>